<organism evidence="1">
    <name type="scientific">uncultured Caudovirales phage</name>
    <dbReference type="NCBI Taxonomy" id="2100421"/>
    <lineage>
        <taxon>Viruses</taxon>
        <taxon>Duplodnaviria</taxon>
        <taxon>Heunggongvirae</taxon>
        <taxon>Uroviricota</taxon>
        <taxon>Caudoviricetes</taxon>
        <taxon>Peduoviridae</taxon>
        <taxon>Maltschvirus</taxon>
        <taxon>Maltschvirus maltsch</taxon>
    </lineage>
</organism>
<protein>
    <submittedName>
        <fullName evidence="1">Uncharacterized protein</fullName>
    </submittedName>
</protein>
<name>A0A6J5PTJ3_9CAUD</name>
<proteinExistence type="predicted"/>
<sequence length="75" mass="8611">MTEASRVQNLLNEQNSEIIFLKSQVTRQNLDIVGYRVRITQLEAALRELSTDWDCCVVSKNMKLIARKALEGKDD</sequence>
<gene>
    <name evidence="1" type="ORF">UFOVP937_45</name>
</gene>
<evidence type="ECO:0000313" key="1">
    <source>
        <dbReference type="EMBL" id="CAB4172671.1"/>
    </source>
</evidence>
<dbReference type="EMBL" id="LR796884">
    <property type="protein sequence ID" value="CAB4172671.1"/>
    <property type="molecule type" value="Genomic_DNA"/>
</dbReference>
<reference evidence="1" key="1">
    <citation type="submission" date="2020-05" db="EMBL/GenBank/DDBJ databases">
        <authorList>
            <person name="Chiriac C."/>
            <person name="Salcher M."/>
            <person name="Ghai R."/>
            <person name="Kavagutti S V."/>
        </authorList>
    </citation>
    <scope>NUCLEOTIDE SEQUENCE</scope>
</reference>
<accession>A0A6J5PTJ3</accession>